<keyword evidence="1" id="KW-0472">Membrane</keyword>
<feature type="transmembrane region" description="Helical" evidence="1">
    <location>
        <begin position="75"/>
        <end position="97"/>
    </location>
</feature>
<proteinExistence type="predicted"/>
<dbReference type="Pfam" id="PF05661">
    <property type="entry name" value="DUF808"/>
    <property type="match status" value="1"/>
</dbReference>
<keyword evidence="1" id="KW-1133">Transmembrane helix</keyword>
<dbReference type="Proteomes" id="UP001239680">
    <property type="component" value="Unassembled WGS sequence"/>
</dbReference>
<keyword evidence="1" id="KW-0812">Transmembrane</keyword>
<dbReference type="RefSeq" id="WP_306679225.1">
    <property type="nucleotide sequence ID" value="NZ_JAVDBT010000003.1"/>
</dbReference>
<dbReference type="PIRSF" id="PIRSF016660">
    <property type="entry name" value="YedI"/>
    <property type="match status" value="1"/>
</dbReference>
<dbReference type="PANTHER" id="PTHR30503:SF3">
    <property type="entry name" value="INNER MEMBRANE PROTEIN YEDI"/>
    <property type="match status" value="1"/>
</dbReference>
<evidence type="ECO:0000256" key="1">
    <source>
        <dbReference type="SAM" id="Phobius"/>
    </source>
</evidence>
<dbReference type="PANTHER" id="PTHR30503">
    <property type="entry name" value="INNER MEMBRANE PROTEIN YEDI"/>
    <property type="match status" value="1"/>
</dbReference>
<accession>A0ABU0VUX2</accession>
<sequence>MSGLLALLDDVAAIAKIAAASVDDIAANAAKAGTKAMGVLIDDAAVTPKYVTGFSAKRELPIIWRISKGSIFNKLVILLPVLMLLETFLPDVIPYLLMVGGAYLCFEGAEKVWHVLFPHHDAHVAADLHTGDPARLEEERVAGAIKTDFILSAEIMTLSLSVIESNSLWMQGITLAVVAILVTALVYGVVAVIVKLDDLGLYVAQNGRTSVSRSLGNALVKFVPVLLRFLSIVGTAAMLWVGGNIVLHGLEVTGLWAWPYDTIHHIAQNVASGVTQAKGFVAWAVTALFDGIFGLIFGILLIPVATRMIGPLWARVSGKKQAAH</sequence>
<name>A0ABU0VUX2_9RHOB</name>
<reference evidence="2 3" key="1">
    <citation type="submission" date="2023-08" db="EMBL/GenBank/DDBJ databases">
        <title>Characterization of two Paracoccaceae strains isolated from Phycosphere and proposal of Xinfangfangia lacusdiani sp. nov.</title>
        <authorList>
            <person name="Deng Y."/>
            <person name="Zhang Y.Q."/>
        </authorList>
    </citation>
    <scope>NUCLEOTIDE SEQUENCE [LARGE SCALE GENOMIC DNA]</scope>
    <source>
        <strain evidence="2 3">CPCC 101601</strain>
    </source>
</reference>
<protein>
    <submittedName>
        <fullName evidence="2">DUF808 domain-containing protein</fullName>
    </submittedName>
</protein>
<keyword evidence="3" id="KW-1185">Reference proteome</keyword>
<gene>
    <name evidence="2" type="ORF">Q9295_04070</name>
</gene>
<dbReference type="InterPro" id="IPR008526">
    <property type="entry name" value="YedI"/>
</dbReference>
<organism evidence="2 3">
    <name type="scientific">Pseudogemmobacter lacusdianii</name>
    <dbReference type="NCBI Taxonomy" id="3069608"/>
    <lineage>
        <taxon>Bacteria</taxon>
        <taxon>Pseudomonadati</taxon>
        <taxon>Pseudomonadota</taxon>
        <taxon>Alphaproteobacteria</taxon>
        <taxon>Rhodobacterales</taxon>
        <taxon>Paracoccaceae</taxon>
        <taxon>Pseudogemmobacter</taxon>
    </lineage>
</organism>
<evidence type="ECO:0000313" key="2">
    <source>
        <dbReference type="EMBL" id="MDQ2065537.1"/>
    </source>
</evidence>
<feature type="transmembrane region" description="Helical" evidence="1">
    <location>
        <begin position="280"/>
        <end position="305"/>
    </location>
</feature>
<feature type="transmembrane region" description="Helical" evidence="1">
    <location>
        <begin position="168"/>
        <end position="194"/>
    </location>
</feature>
<feature type="transmembrane region" description="Helical" evidence="1">
    <location>
        <begin position="215"/>
        <end position="241"/>
    </location>
</feature>
<dbReference type="EMBL" id="JAVDBT010000003">
    <property type="protein sequence ID" value="MDQ2065537.1"/>
    <property type="molecule type" value="Genomic_DNA"/>
</dbReference>
<comment type="caution">
    <text evidence="2">The sequence shown here is derived from an EMBL/GenBank/DDBJ whole genome shotgun (WGS) entry which is preliminary data.</text>
</comment>
<evidence type="ECO:0000313" key="3">
    <source>
        <dbReference type="Proteomes" id="UP001239680"/>
    </source>
</evidence>